<dbReference type="NCBIfam" id="TIGR03868">
    <property type="entry name" value="F420-O_ABCperi"/>
    <property type="match status" value="1"/>
</dbReference>
<dbReference type="Pfam" id="PF01497">
    <property type="entry name" value="Peripla_BP_2"/>
    <property type="match status" value="1"/>
</dbReference>
<dbReference type="SUPFAM" id="SSF53807">
    <property type="entry name" value="Helical backbone' metal receptor"/>
    <property type="match status" value="1"/>
</dbReference>
<proteinExistence type="inferred from homology"/>
<organism evidence="4 5">
    <name type="scientific">Cellulomonas chengniuliangii</name>
    <dbReference type="NCBI Taxonomy" id="2968084"/>
    <lineage>
        <taxon>Bacteria</taxon>
        <taxon>Bacillati</taxon>
        <taxon>Actinomycetota</taxon>
        <taxon>Actinomycetes</taxon>
        <taxon>Micrococcales</taxon>
        <taxon>Cellulomonadaceae</taxon>
        <taxon>Cellulomonas</taxon>
    </lineage>
</organism>
<evidence type="ECO:0000256" key="2">
    <source>
        <dbReference type="SAM" id="SignalP"/>
    </source>
</evidence>
<evidence type="ECO:0000313" key="5">
    <source>
        <dbReference type="Proteomes" id="UP001316189"/>
    </source>
</evidence>
<dbReference type="PROSITE" id="PS51318">
    <property type="entry name" value="TAT"/>
    <property type="match status" value="1"/>
</dbReference>
<dbReference type="EMBL" id="CP101988">
    <property type="protein sequence ID" value="UUI74257.1"/>
    <property type="molecule type" value="Genomic_DNA"/>
</dbReference>
<dbReference type="InterPro" id="IPR006311">
    <property type="entry name" value="TAT_signal"/>
</dbReference>
<feature type="signal peptide" evidence="2">
    <location>
        <begin position="1"/>
        <end position="37"/>
    </location>
</feature>
<accession>A0ABY5KYC7</accession>
<dbReference type="InterPro" id="IPR022287">
    <property type="entry name" value="ABC_trnsptr_F420-0_sub-bd_pred"/>
</dbReference>
<feature type="domain" description="Fe/B12 periplasmic-binding" evidence="3">
    <location>
        <begin position="79"/>
        <end position="351"/>
    </location>
</feature>
<gene>
    <name evidence="4" type="ORF">NP064_10570</name>
</gene>
<sequence length="351" mass="35755">MTLPTVHHANRAPRRRGAVLPALLPAAALALGLSACASPAAEAPAEGAPSPTTSATSGFAPLAVDNCGTEVAFAAPPERVVTIKSTATETMLALGLEDRLVGTAFSDGPLPESLAAAAAAVPVLSEKVPGQEALLASEPDLVYAGWESNFSAEGAGERPTLATLGIASYVSPAACLGEGYQPDPLTFDVVFDGIREVGTIFGVQERAEELVAEQEATLAGVDAPAGTTTALWFSSGSDTPYVGAGIGAPQMIMDAAGLTNIFADVHESWTSVGWEQVVAADPDVIVLVDSAWGSTEKKIGVLESNPATSQLTAVREKRYLVVPFPASEAGVRNADAVADLVAQLAALPEVG</sequence>
<dbReference type="InterPro" id="IPR002491">
    <property type="entry name" value="ABC_transptr_periplasmic_BD"/>
</dbReference>
<evidence type="ECO:0000313" key="4">
    <source>
        <dbReference type="EMBL" id="UUI74257.1"/>
    </source>
</evidence>
<dbReference type="Gene3D" id="3.40.50.1980">
    <property type="entry name" value="Nitrogenase molybdenum iron protein domain"/>
    <property type="match status" value="2"/>
</dbReference>
<dbReference type="Proteomes" id="UP001316189">
    <property type="component" value="Chromosome"/>
</dbReference>
<evidence type="ECO:0000256" key="1">
    <source>
        <dbReference type="ARBA" id="ARBA00008814"/>
    </source>
</evidence>
<reference evidence="4 5" key="1">
    <citation type="submission" date="2022-07" db="EMBL/GenBank/DDBJ databases">
        <title>Novel species in genus cellulomonas.</title>
        <authorList>
            <person name="Ye L."/>
        </authorList>
    </citation>
    <scope>NUCLEOTIDE SEQUENCE [LARGE SCALE GENOMIC DNA]</scope>
    <source>
        <strain evidence="5">zg-Y338</strain>
    </source>
</reference>
<evidence type="ECO:0000259" key="3">
    <source>
        <dbReference type="PROSITE" id="PS50983"/>
    </source>
</evidence>
<dbReference type="PANTHER" id="PTHR30535:SF7">
    <property type="entry name" value="IRON(III) DICITRATE-BINDING PROTEIN"/>
    <property type="match status" value="1"/>
</dbReference>
<dbReference type="PANTHER" id="PTHR30535">
    <property type="entry name" value="VITAMIN B12-BINDING PROTEIN"/>
    <property type="match status" value="1"/>
</dbReference>
<protein>
    <submittedName>
        <fullName evidence="4">F420-0 ABC transporter substrate-binding protein</fullName>
    </submittedName>
</protein>
<keyword evidence="5" id="KW-1185">Reference proteome</keyword>
<name>A0ABY5KYC7_9CELL</name>
<keyword evidence="2" id="KW-0732">Signal</keyword>
<dbReference type="InterPro" id="IPR050902">
    <property type="entry name" value="ABC_Transporter_SBP"/>
</dbReference>
<dbReference type="RefSeq" id="WP_227569683.1">
    <property type="nucleotide sequence ID" value="NZ_CP101988.1"/>
</dbReference>
<comment type="similarity">
    <text evidence="1">Belongs to the bacterial solute-binding protein 8 family.</text>
</comment>
<dbReference type="PROSITE" id="PS50983">
    <property type="entry name" value="FE_B12_PBP"/>
    <property type="match status" value="1"/>
</dbReference>
<feature type="chain" id="PRO_5046093520" evidence="2">
    <location>
        <begin position="38"/>
        <end position="351"/>
    </location>
</feature>